<dbReference type="GO" id="GO:0005615">
    <property type="term" value="C:extracellular space"/>
    <property type="evidence" value="ECO:0007669"/>
    <property type="project" value="TreeGrafter"/>
</dbReference>
<keyword evidence="11" id="KW-1185">Reference proteome</keyword>
<reference evidence="10 11" key="1">
    <citation type="journal article" date="2018" name="Nat. Ecol. Evol.">
        <title>Shark genomes provide insights into elasmobranch evolution and the origin of vertebrates.</title>
        <authorList>
            <person name="Hara Y"/>
            <person name="Yamaguchi K"/>
            <person name="Onimaru K"/>
            <person name="Kadota M"/>
            <person name="Koyanagi M"/>
            <person name="Keeley SD"/>
            <person name="Tatsumi K"/>
            <person name="Tanaka K"/>
            <person name="Motone F"/>
            <person name="Kageyama Y"/>
            <person name="Nozu R"/>
            <person name="Adachi N"/>
            <person name="Nishimura O"/>
            <person name="Nakagawa R"/>
            <person name="Tanegashima C"/>
            <person name="Kiyatake I"/>
            <person name="Matsumoto R"/>
            <person name="Murakumo K"/>
            <person name="Nishida K"/>
            <person name="Terakita A"/>
            <person name="Kuratani S"/>
            <person name="Sato K"/>
            <person name="Hyodo S Kuraku.S."/>
        </authorList>
    </citation>
    <scope>NUCLEOTIDE SEQUENCE [LARGE SCALE GENOMIC DNA]</scope>
</reference>
<comment type="caution">
    <text evidence="10">The sequence shown here is derived from an EMBL/GenBank/DDBJ whole genome shotgun (WGS) entry which is preliminary data.</text>
</comment>
<keyword evidence="3" id="KW-0406">Ion transport</keyword>
<dbReference type="PANTHER" id="PTHR10559:SF15">
    <property type="entry name" value="COBALAMIN BINDING INTRINSIC FACTOR"/>
    <property type="match status" value="1"/>
</dbReference>
<comment type="similarity">
    <text evidence="2">Belongs to the eukaryotic cobalamin transport proteins family.</text>
</comment>
<feature type="binding site" evidence="7">
    <location>
        <position position="145"/>
    </location>
    <ligand>
        <name>cyanocob(III)alamin</name>
        <dbReference type="ChEBI" id="CHEBI:17439"/>
    </ligand>
</feature>
<dbReference type="OrthoDB" id="6343110at2759"/>
<feature type="disulfide bond" evidence="8">
    <location>
        <begin position="66"/>
        <end position="109"/>
    </location>
</feature>
<accession>A0A401RE34</accession>
<protein>
    <submittedName>
        <fullName evidence="10">Uncharacterized protein</fullName>
    </submittedName>
</protein>
<feature type="binding site" evidence="7">
    <location>
        <begin position="53"/>
        <end position="57"/>
    </location>
    <ligand>
        <name>cyanocob(III)alamin</name>
        <dbReference type="ChEBI" id="CHEBI:17439"/>
    </ligand>
</feature>
<organism evidence="10 11">
    <name type="scientific">Chiloscyllium punctatum</name>
    <name type="common">Brownbanded bambooshark</name>
    <name type="synonym">Hemiscyllium punctatum</name>
    <dbReference type="NCBI Taxonomy" id="137246"/>
    <lineage>
        <taxon>Eukaryota</taxon>
        <taxon>Metazoa</taxon>
        <taxon>Chordata</taxon>
        <taxon>Craniata</taxon>
        <taxon>Vertebrata</taxon>
        <taxon>Chondrichthyes</taxon>
        <taxon>Elasmobranchii</taxon>
        <taxon>Galeomorphii</taxon>
        <taxon>Galeoidea</taxon>
        <taxon>Orectolobiformes</taxon>
        <taxon>Hemiscylliidae</taxon>
        <taxon>Chiloscyllium</taxon>
    </lineage>
</organism>
<dbReference type="Pfam" id="PF01122">
    <property type="entry name" value="Cobalamin_bind"/>
    <property type="match status" value="2"/>
</dbReference>
<gene>
    <name evidence="10" type="ORF">chiPu_0021858</name>
</gene>
<dbReference type="STRING" id="137246.A0A401RE34"/>
<keyword evidence="5" id="KW-0732">Signal</keyword>
<evidence type="ECO:0000313" key="11">
    <source>
        <dbReference type="Proteomes" id="UP000287033"/>
    </source>
</evidence>
<dbReference type="Proteomes" id="UP000287033">
    <property type="component" value="Unassembled WGS sequence"/>
</dbReference>
<dbReference type="AlphaFoldDB" id="A0A401RE34"/>
<keyword evidence="3" id="KW-0171">Cobalt transport</keyword>
<evidence type="ECO:0000256" key="2">
    <source>
        <dbReference type="ARBA" id="ARBA00006449"/>
    </source>
</evidence>
<evidence type="ECO:0000256" key="1">
    <source>
        <dbReference type="ARBA" id="ARBA00004613"/>
    </source>
</evidence>
<dbReference type="InterPro" id="IPR002157">
    <property type="entry name" value="Cbl-bd_prot"/>
</dbReference>
<feature type="compositionally biased region" description="Low complexity" evidence="9">
    <location>
        <begin position="271"/>
        <end position="281"/>
    </location>
</feature>
<evidence type="ECO:0000256" key="4">
    <source>
        <dbReference type="ARBA" id="ARBA00022525"/>
    </source>
</evidence>
<comment type="subcellular location">
    <subcellularLocation>
        <location evidence="1">Secreted</location>
    </subcellularLocation>
</comment>
<dbReference type="OMA" id="MSIENCE"/>
<evidence type="ECO:0000256" key="9">
    <source>
        <dbReference type="SAM" id="MobiDB-lite"/>
    </source>
</evidence>
<evidence type="ECO:0000256" key="8">
    <source>
        <dbReference type="PIRSR" id="PIRSR602157-2"/>
    </source>
</evidence>
<feature type="region of interest" description="Disordered" evidence="9">
    <location>
        <begin position="256"/>
        <end position="281"/>
    </location>
</feature>
<dbReference type="GO" id="GO:0015889">
    <property type="term" value="P:cobalamin transport"/>
    <property type="evidence" value="ECO:0007669"/>
    <property type="project" value="InterPro"/>
</dbReference>
<dbReference type="GO" id="GO:0031419">
    <property type="term" value="F:cobalamin binding"/>
    <property type="evidence" value="ECO:0007669"/>
    <property type="project" value="InterPro"/>
</dbReference>
<proteinExistence type="inferred from homology"/>
<keyword evidence="3" id="KW-0813">Transport</keyword>
<evidence type="ECO:0000256" key="7">
    <source>
        <dbReference type="PIRSR" id="PIRSR602157-1"/>
    </source>
</evidence>
<dbReference type="Gene3D" id="1.50.10.20">
    <property type="match status" value="1"/>
</dbReference>
<evidence type="ECO:0000313" key="10">
    <source>
        <dbReference type="EMBL" id="GCC16402.1"/>
    </source>
</evidence>
<evidence type="ECO:0000256" key="6">
    <source>
        <dbReference type="ARBA" id="ARBA00023285"/>
    </source>
</evidence>
<dbReference type="GO" id="GO:0006824">
    <property type="term" value="P:cobalt ion transport"/>
    <property type="evidence" value="ECO:0007669"/>
    <property type="project" value="UniProtKB-KW"/>
</dbReference>
<evidence type="ECO:0000256" key="5">
    <source>
        <dbReference type="ARBA" id="ARBA00022729"/>
    </source>
</evidence>
<dbReference type="InterPro" id="IPR051588">
    <property type="entry name" value="Cobalamin_Transport"/>
</dbReference>
<keyword evidence="6 7" id="KW-0170">Cobalt</keyword>
<keyword evidence="8" id="KW-1015">Disulfide bond</keyword>
<evidence type="ECO:0000256" key="3">
    <source>
        <dbReference type="ARBA" id="ARBA00022426"/>
    </source>
</evidence>
<dbReference type="PANTHER" id="PTHR10559">
    <property type="entry name" value="TRANSCOBALAMIN-1/GASTRIC INTRINSIC FACTOR"/>
    <property type="match status" value="1"/>
</dbReference>
<name>A0A401RE34_CHIPU</name>
<dbReference type="EMBL" id="BEZZ01005073">
    <property type="protein sequence ID" value="GCC16402.1"/>
    <property type="molecule type" value="Genomic_DNA"/>
</dbReference>
<keyword evidence="4" id="KW-0964">Secreted</keyword>
<sequence length="331" mass="36184">MALLASCDDPLNVMVEDQQMNLVALLMDKLKTDIDATGVKPNGILLIYGDPLTDYYQISLAVLALCKSSSCLPCQTIEMIFYSAAHRSIQEEFTYSAEILSIAALALRCMSIENCECQMENVTSALRNVVERILSHIQSDGTIGDIGSTGLAIQVTAHRLIQPWQPRDQLTLCSVCQALSANSELVPPGSWDCQLSMEVLLEGIYNGTFDNPQALSLVVPALENRTFLDIDRLNCSMDVDDLPVITRGGPIMIDPADPTRTSTHPSPTLVPHPSRSSPMSSSPAHLIRVNYTVLEAVFNNFTHSLVLTVPLGSSVLDVMMEAHYMSPAIFR</sequence>